<evidence type="ECO:0000256" key="3">
    <source>
        <dbReference type="ARBA" id="ARBA00009071"/>
    </source>
</evidence>
<dbReference type="InterPro" id="IPR042815">
    <property type="entry name" value="DRC10"/>
</dbReference>
<accession>A0A979FP32</accession>
<evidence type="ECO:0000256" key="7">
    <source>
        <dbReference type="ARBA" id="ARBA00023069"/>
    </source>
</evidence>
<evidence type="ECO:0000256" key="5">
    <source>
        <dbReference type="ARBA" id="ARBA00022490"/>
    </source>
</evidence>
<keyword evidence="8" id="KW-0206">Cytoskeleton</keyword>
<sequence length="118" mass="13986">MRQKRREVERCVKQAIVQYDTEMTTLQSTRDSLVAQHTAVHEEVCCQEAELLLVKRQHDVIADLQRQEDEARMLAIQAEFCRERSARTIQRAWQHYKIKKMLKKAHKKGKKKKLSIAK</sequence>
<proteinExistence type="inferred from homology"/>
<keyword evidence="10" id="KW-1185">Reference proteome</keyword>
<evidence type="ECO:0000256" key="1">
    <source>
        <dbReference type="ARBA" id="ARBA00003029"/>
    </source>
</evidence>
<dbReference type="RefSeq" id="XP_047738457.1">
    <property type="nucleotide sequence ID" value="XM_047882501.1"/>
</dbReference>
<evidence type="ECO:0000256" key="8">
    <source>
        <dbReference type="ARBA" id="ARBA00023212"/>
    </source>
</evidence>
<dbReference type="PANTHER" id="PTHR31598">
    <property type="entry name" value="IQ DOMAIN-CONTAINING PROTEIN D"/>
    <property type="match status" value="1"/>
</dbReference>
<keyword evidence="9" id="KW-0966">Cell projection</keyword>
<reference evidence="11" key="1">
    <citation type="submission" date="2025-08" db="UniProtKB">
        <authorList>
            <consortium name="RefSeq"/>
        </authorList>
    </citation>
    <scope>IDENTIFICATION</scope>
    <source>
        <tissue evidence="11">Whole organism</tissue>
    </source>
</reference>
<dbReference type="AlphaFoldDB" id="A0A979FP32"/>
<comment type="similarity">
    <text evidence="3">Belongs to the DRC10 family.</text>
</comment>
<protein>
    <recommendedName>
        <fullName evidence="4">Dynein regulatory complex protein 10</fullName>
    </recommendedName>
</protein>
<dbReference type="KEGG" id="hazt:125178530"/>
<evidence type="ECO:0000256" key="6">
    <source>
        <dbReference type="ARBA" id="ARBA00022846"/>
    </source>
</evidence>
<dbReference type="PANTHER" id="PTHR31598:SF1">
    <property type="entry name" value="DYNEIN REGULATORY COMPLEX PROTEIN 10"/>
    <property type="match status" value="1"/>
</dbReference>
<keyword evidence="5" id="KW-0963">Cytoplasm</keyword>
<name>A0A979FP32_HYAAZ</name>
<keyword evidence="6" id="KW-0282">Flagellum</keyword>
<evidence type="ECO:0000313" key="11">
    <source>
        <dbReference type="RefSeq" id="XP_047738457.1"/>
    </source>
</evidence>
<organism evidence="10 11">
    <name type="scientific">Hyalella azteca</name>
    <name type="common">Amphipod</name>
    <dbReference type="NCBI Taxonomy" id="294128"/>
    <lineage>
        <taxon>Eukaryota</taxon>
        <taxon>Metazoa</taxon>
        <taxon>Ecdysozoa</taxon>
        <taxon>Arthropoda</taxon>
        <taxon>Crustacea</taxon>
        <taxon>Multicrustacea</taxon>
        <taxon>Malacostraca</taxon>
        <taxon>Eumalacostraca</taxon>
        <taxon>Peracarida</taxon>
        <taxon>Amphipoda</taxon>
        <taxon>Senticaudata</taxon>
        <taxon>Talitrida</taxon>
        <taxon>Talitroidea</taxon>
        <taxon>Hyalellidae</taxon>
        <taxon>Hyalella</taxon>
    </lineage>
</organism>
<evidence type="ECO:0000256" key="2">
    <source>
        <dbReference type="ARBA" id="ARBA00004611"/>
    </source>
</evidence>
<dbReference type="GeneID" id="125178530"/>
<evidence type="ECO:0000313" key="10">
    <source>
        <dbReference type="Proteomes" id="UP000694843"/>
    </source>
</evidence>
<evidence type="ECO:0000256" key="9">
    <source>
        <dbReference type="ARBA" id="ARBA00023273"/>
    </source>
</evidence>
<keyword evidence="7" id="KW-0969">Cilium</keyword>
<comment type="function">
    <text evidence="1">Component of the nexin-dynein regulatory complex (N-DRC), a key regulator of ciliary/flagellar motility which maintains the alignment and integrity of the distal axoneme and regulates microtubule sliding in motile axonemes.</text>
</comment>
<comment type="subcellular location">
    <subcellularLocation>
        <location evidence="2">Cytoplasm</location>
        <location evidence="2">Cytoskeleton</location>
        <location evidence="2">Flagellum axoneme</location>
    </subcellularLocation>
</comment>
<evidence type="ECO:0000256" key="4">
    <source>
        <dbReference type="ARBA" id="ARBA00021752"/>
    </source>
</evidence>
<dbReference type="OrthoDB" id="10547699at2759"/>
<dbReference type="Proteomes" id="UP000694843">
    <property type="component" value="Unplaced"/>
</dbReference>
<gene>
    <name evidence="11" type="primary">LOC125178530</name>
</gene>